<evidence type="ECO:0000313" key="3">
    <source>
        <dbReference type="EMBL" id="MFC3051223.1"/>
    </source>
</evidence>
<keyword evidence="1" id="KW-0472">Membrane</keyword>
<evidence type="ECO:0000256" key="1">
    <source>
        <dbReference type="SAM" id="Phobius"/>
    </source>
</evidence>
<gene>
    <name evidence="3" type="ORF">ACFOKA_04825</name>
</gene>
<reference evidence="4" key="1">
    <citation type="journal article" date="2019" name="Int. J. Syst. Evol. Microbiol.">
        <title>The Global Catalogue of Microorganisms (GCM) 10K type strain sequencing project: providing services to taxonomists for standard genome sequencing and annotation.</title>
        <authorList>
            <consortium name="The Broad Institute Genomics Platform"/>
            <consortium name="The Broad Institute Genome Sequencing Center for Infectious Disease"/>
            <person name="Wu L."/>
            <person name="Ma J."/>
        </authorList>
    </citation>
    <scope>NUCLEOTIDE SEQUENCE [LARGE SCALE GENOMIC DNA]</scope>
    <source>
        <strain evidence="4">KCTC 62164</strain>
    </source>
</reference>
<name>A0ABV7D2H6_9PROT</name>
<evidence type="ECO:0000259" key="2">
    <source>
        <dbReference type="Pfam" id="PF20072"/>
    </source>
</evidence>
<comment type="caution">
    <text evidence="3">The sequence shown here is derived from an EMBL/GenBank/DDBJ whole genome shotgun (WGS) entry which is preliminary data.</text>
</comment>
<protein>
    <submittedName>
        <fullName evidence="3">DUF6468 domain-containing protein</fullName>
    </submittedName>
</protein>
<evidence type="ECO:0000313" key="4">
    <source>
        <dbReference type="Proteomes" id="UP001595444"/>
    </source>
</evidence>
<dbReference type="EMBL" id="JBHRSL010000002">
    <property type="protein sequence ID" value="MFC3051223.1"/>
    <property type="molecule type" value="Genomic_DNA"/>
</dbReference>
<keyword evidence="1" id="KW-0812">Transmembrane</keyword>
<sequence length="137" mass="14756">MTGSIAIPELIVDSVLAVLLFAVIIVCLIVYRKLSVIKEGQTELRDLVDRLNTAVFEAQRSVGTLGKSASDIEGRLKVEVQKASAIADELSLITEAGNNLADRIEKGLTQGDGKPAIDKGTNKKQQEEILAALREAR</sequence>
<feature type="domain" description="DUF6468" evidence="2">
    <location>
        <begin position="38"/>
        <end position="109"/>
    </location>
</feature>
<accession>A0ABV7D2H6</accession>
<dbReference type="InterPro" id="IPR045531">
    <property type="entry name" value="DUF6468"/>
</dbReference>
<feature type="transmembrane region" description="Helical" evidence="1">
    <location>
        <begin position="6"/>
        <end position="31"/>
    </location>
</feature>
<dbReference type="Pfam" id="PF20072">
    <property type="entry name" value="DUF6468"/>
    <property type="match status" value="1"/>
</dbReference>
<dbReference type="RefSeq" id="WP_194211805.1">
    <property type="nucleotide sequence ID" value="NZ_CP061205.1"/>
</dbReference>
<organism evidence="3 4">
    <name type="scientific">Kordiimonas pumila</name>
    <dbReference type="NCBI Taxonomy" id="2161677"/>
    <lineage>
        <taxon>Bacteria</taxon>
        <taxon>Pseudomonadati</taxon>
        <taxon>Pseudomonadota</taxon>
        <taxon>Alphaproteobacteria</taxon>
        <taxon>Kordiimonadales</taxon>
        <taxon>Kordiimonadaceae</taxon>
        <taxon>Kordiimonas</taxon>
    </lineage>
</organism>
<keyword evidence="4" id="KW-1185">Reference proteome</keyword>
<proteinExistence type="predicted"/>
<keyword evidence="1" id="KW-1133">Transmembrane helix</keyword>
<dbReference type="Proteomes" id="UP001595444">
    <property type="component" value="Unassembled WGS sequence"/>
</dbReference>